<dbReference type="OrthoDB" id="3512845at2759"/>
<organism evidence="1 2">
    <name type="scientific">Acaromyces ingoldii</name>
    <dbReference type="NCBI Taxonomy" id="215250"/>
    <lineage>
        <taxon>Eukaryota</taxon>
        <taxon>Fungi</taxon>
        <taxon>Dikarya</taxon>
        <taxon>Basidiomycota</taxon>
        <taxon>Ustilaginomycotina</taxon>
        <taxon>Exobasidiomycetes</taxon>
        <taxon>Exobasidiales</taxon>
        <taxon>Cryptobasidiaceae</taxon>
        <taxon>Acaromyces</taxon>
    </lineage>
</organism>
<protein>
    <submittedName>
        <fullName evidence="1">P-loop containing nucleoside triphosphate hydrolase protein</fullName>
    </submittedName>
</protein>
<dbReference type="Gene3D" id="3.40.50.300">
    <property type="entry name" value="P-loop containing nucleotide triphosphate hydrolases"/>
    <property type="match status" value="1"/>
</dbReference>
<dbReference type="GO" id="GO:0006281">
    <property type="term" value="P:DNA repair"/>
    <property type="evidence" value="ECO:0007669"/>
    <property type="project" value="TreeGrafter"/>
</dbReference>
<dbReference type="GO" id="GO:0046403">
    <property type="term" value="F:polynucleotide 3'-phosphatase activity"/>
    <property type="evidence" value="ECO:0007669"/>
    <property type="project" value="TreeGrafter"/>
</dbReference>
<dbReference type="Pfam" id="PF13671">
    <property type="entry name" value="AAA_33"/>
    <property type="match status" value="1"/>
</dbReference>
<dbReference type="PANTHER" id="PTHR12083">
    <property type="entry name" value="BIFUNCTIONAL POLYNUCLEOTIDE PHOSPHATASE/KINASE"/>
    <property type="match status" value="1"/>
</dbReference>
<evidence type="ECO:0000313" key="2">
    <source>
        <dbReference type="Proteomes" id="UP000245768"/>
    </source>
</evidence>
<dbReference type="GeneID" id="37040394"/>
<dbReference type="InterPro" id="IPR027417">
    <property type="entry name" value="P-loop_NTPase"/>
</dbReference>
<dbReference type="GO" id="GO:0003690">
    <property type="term" value="F:double-stranded DNA binding"/>
    <property type="evidence" value="ECO:0007669"/>
    <property type="project" value="TreeGrafter"/>
</dbReference>
<name>A0A316YSY1_9BASI</name>
<dbReference type="RefSeq" id="XP_025378331.1">
    <property type="nucleotide sequence ID" value="XM_025518478.1"/>
</dbReference>
<keyword evidence="1" id="KW-0378">Hydrolase</keyword>
<feature type="non-terminal residue" evidence="1">
    <location>
        <position position="147"/>
    </location>
</feature>
<dbReference type="InParanoid" id="A0A316YSY1"/>
<dbReference type="GO" id="GO:0046404">
    <property type="term" value="F:ATP-dependent polydeoxyribonucleotide 5'-hydroxyl-kinase activity"/>
    <property type="evidence" value="ECO:0007669"/>
    <property type="project" value="TreeGrafter"/>
</dbReference>
<proteinExistence type="predicted"/>
<dbReference type="Proteomes" id="UP000245768">
    <property type="component" value="Unassembled WGS sequence"/>
</dbReference>
<evidence type="ECO:0000313" key="1">
    <source>
        <dbReference type="EMBL" id="PWN91133.1"/>
    </source>
</evidence>
<dbReference type="AlphaFoldDB" id="A0A316YSY1"/>
<keyword evidence="2" id="KW-1185">Reference proteome</keyword>
<reference evidence="1" key="1">
    <citation type="journal article" date="2018" name="Mol. Biol. Evol.">
        <title>Broad Genomic Sampling Reveals a Smut Pathogenic Ancestry of the Fungal Clade Ustilaginomycotina.</title>
        <authorList>
            <person name="Kijpornyongpan T."/>
            <person name="Mondo S.J."/>
            <person name="Barry K."/>
            <person name="Sandor L."/>
            <person name="Lee J."/>
            <person name="Lipzen A."/>
            <person name="Pangilinan J."/>
            <person name="LaButti K."/>
            <person name="Hainaut M."/>
            <person name="Henrissat B."/>
            <person name="Grigoriev I.V."/>
            <person name="Spatafora J.W."/>
            <person name="Aime M.C."/>
        </authorList>
    </citation>
    <scope>NUCLEOTIDE SEQUENCE [LARGE SCALE GENOMIC DNA]</scope>
    <source>
        <strain evidence="1">MCA 4198</strain>
    </source>
</reference>
<dbReference type="SUPFAM" id="SSF52540">
    <property type="entry name" value="P-loop containing nucleoside triphosphate hydrolases"/>
    <property type="match status" value="1"/>
</dbReference>
<accession>A0A316YSY1</accession>
<sequence>GSAQARRGRRVIVLCGLVGSGKSSFARALQTHFPRYVRCNQDELGSRQKVQLAAEAALRSRVDSVAVIDRTNIDEGHRKPWVDMADQFGVDAEAMMFDTPYEICRERLLLRKDHETLKDPQRALDVLSRFQRDMRPPTHAEGFRRIL</sequence>
<feature type="non-terminal residue" evidence="1">
    <location>
        <position position="1"/>
    </location>
</feature>
<gene>
    <name evidence="1" type="ORF">FA10DRAFT_214582</name>
</gene>
<dbReference type="EMBL" id="KZ819635">
    <property type="protein sequence ID" value="PWN91133.1"/>
    <property type="molecule type" value="Genomic_DNA"/>
</dbReference>
<dbReference type="STRING" id="215250.A0A316YSY1"/>
<dbReference type="PANTHER" id="PTHR12083:SF9">
    <property type="entry name" value="BIFUNCTIONAL POLYNUCLEOTIDE PHOSPHATASE_KINASE"/>
    <property type="match status" value="1"/>
</dbReference>